<dbReference type="GO" id="GO:0003677">
    <property type="term" value="F:DNA binding"/>
    <property type="evidence" value="ECO:0007669"/>
    <property type="project" value="InterPro"/>
</dbReference>
<comment type="caution">
    <text evidence="2">The sequence shown here is derived from an EMBL/GenBank/DDBJ whole genome shotgun (WGS) entry which is preliminary data.</text>
</comment>
<proteinExistence type="predicted"/>
<dbReference type="EMBL" id="LAZR01001089">
    <property type="protein sequence ID" value="KKN50922.1"/>
    <property type="molecule type" value="Genomic_DNA"/>
</dbReference>
<dbReference type="InterPro" id="IPR010093">
    <property type="entry name" value="SinI_DNA-bd"/>
</dbReference>
<evidence type="ECO:0000259" key="1">
    <source>
        <dbReference type="Pfam" id="PF12728"/>
    </source>
</evidence>
<organism evidence="2">
    <name type="scientific">marine sediment metagenome</name>
    <dbReference type="NCBI Taxonomy" id="412755"/>
    <lineage>
        <taxon>unclassified sequences</taxon>
        <taxon>metagenomes</taxon>
        <taxon>ecological metagenomes</taxon>
    </lineage>
</organism>
<evidence type="ECO:0000313" key="2">
    <source>
        <dbReference type="EMBL" id="KKN50922.1"/>
    </source>
</evidence>
<name>A0A0F9RMA6_9ZZZZ</name>
<dbReference type="Pfam" id="PF12728">
    <property type="entry name" value="HTH_17"/>
    <property type="match status" value="1"/>
</dbReference>
<gene>
    <name evidence="2" type="ORF">LCGC14_0627870</name>
</gene>
<feature type="domain" description="Helix-turn-helix" evidence="1">
    <location>
        <begin position="6"/>
        <end position="55"/>
    </location>
</feature>
<accession>A0A0F9RMA6</accession>
<protein>
    <recommendedName>
        <fullName evidence="1">Helix-turn-helix domain-containing protein</fullName>
    </recommendedName>
</protein>
<dbReference type="InterPro" id="IPR041657">
    <property type="entry name" value="HTH_17"/>
</dbReference>
<dbReference type="NCBIfam" id="TIGR01764">
    <property type="entry name" value="excise"/>
    <property type="match status" value="1"/>
</dbReference>
<dbReference type="AlphaFoldDB" id="A0A0F9RMA6"/>
<sequence>MNDTQFYTPKEVAKILRLHRNTVIKLILDRKLSATIMGKQYRISSEAIQEYCNKNTTQTV</sequence>
<reference evidence="2" key="1">
    <citation type="journal article" date="2015" name="Nature">
        <title>Complex archaea that bridge the gap between prokaryotes and eukaryotes.</title>
        <authorList>
            <person name="Spang A."/>
            <person name="Saw J.H."/>
            <person name="Jorgensen S.L."/>
            <person name="Zaremba-Niedzwiedzka K."/>
            <person name="Martijn J."/>
            <person name="Lind A.E."/>
            <person name="van Eijk R."/>
            <person name="Schleper C."/>
            <person name="Guy L."/>
            <person name="Ettema T.J."/>
        </authorList>
    </citation>
    <scope>NUCLEOTIDE SEQUENCE</scope>
</reference>